<dbReference type="InterPro" id="IPR025997">
    <property type="entry name" value="SBP_2_dom"/>
</dbReference>
<evidence type="ECO:0000313" key="7">
    <source>
        <dbReference type="Proteomes" id="UP001199355"/>
    </source>
</evidence>
<evidence type="ECO:0000256" key="2">
    <source>
        <dbReference type="ARBA" id="ARBA00023125"/>
    </source>
</evidence>
<dbReference type="GO" id="GO:0003700">
    <property type="term" value="F:DNA-binding transcription factor activity"/>
    <property type="evidence" value="ECO:0007669"/>
    <property type="project" value="TreeGrafter"/>
</dbReference>
<name>A0AAE3AW82_9FIRM</name>
<keyword evidence="4" id="KW-0812">Transmembrane</keyword>
<dbReference type="Gene3D" id="3.40.50.2300">
    <property type="match status" value="2"/>
</dbReference>
<evidence type="ECO:0000256" key="3">
    <source>
        <dbReference type="ARBA" id="ARBA00023163"/>
    </source>
</evidence>
<keyword evidence="3" id="KW-0804">Transcription</keyword>
<keyword evidence="4" id="KW-0472">Membrane</keyword>
<dbReference type="PANTHER" id="PTHR30146">
    <property type="entry name" value="LACI-RELATED TRANSCRIPTIONAL REPRESSOR"/>
    <property type="match status" value="1"/>
</dbReference>
<dbReference type="InterPro" id="IPR028082">
    <property type="entry name" value="Peripla_BP_I"/>
</dbReference>
<dbReference type="RefSeq" id="WP_308727835.1">
    <property type="nucleotide sequence ID" value="NZ_JAJEQF010000006.1"/>
</dbReference>
<organism evidence="6 7">
    <name type="scientific">Gallintestinimicrobium propionicum</name>
    <dbReference type="NCBI Taxonomy" id="2981770"/>
    <lineage>
        <taxon>Bacteria</taxon>
        <taxon>Bacillati</taxon>
        <taxon>Bacillota</taxon>
        <taxon>Clostridia</taxon>
        <taxon>Lachnospirales</taxon>
        <taxon>Lachnospiraceae</taxon>
        <taxon>Gallintestinimicrobium</taxon>
    </lineage>
</organism>
<feature type="transmembrane region" description="Helical" evidence="4">
    <location>
        <begin position="7"/>
        <end position="27"/>
    </location>
</feature>
<dbReference type="EMBL" id="JAJEQF010000006">
    <property type="protein sequence ID" value="MCC2166883.1"/>
    <property type="molecule type" value="Genomic_DNA"/>
</dbReference>
<evidence type="ECO:0000259" key="5">
    <source>
        <dbReference type="Pfam" id="PF13407"/>
    </source>
</evidence>
<gene>
    <name evidence="6" type="ORF">LKD45_04065</name>
</gene>
<proteinExistence type="predicted"/>
<keyword evidence="7" id="KW-1185">Reference proteome</keyword>
<dbReference type="Pfam" id="PF13407">
    <property type="entry name" value="Peripla_BP_4"/>
    <property type="match status" value="1"/>
</dbReference>
<reference evidence="6 7" key="1">
    <citation type="submission" date="2021-10" db="EMBL/GenBank/DDBJ databases">
        <title>Anaerobic single-cell dispensing facilitates the cultivation of human gut bacteria.</title>
        <authorList>
            <person name="Afrizal A."/>
        </authorList>
    </citation>
    <scope>NUCLEOTIDE SEQUENCE [LARGE SCALE GENOMIC DNA]</scope>
    <source>
        <strain evidence="6 7">CLA-AA-H244</strain>
    </source>
</reference>
<feature type="domain" description="Periplasmic binding protein" evidence="5">
    <location>
        <begin position="36"/>
        <end position="281"/>
    </location>
</feature>
<dbReference type="Proteomes" id="UP001199355">
    <property type="component" value="Unassembled WGS sequence"/>
</dbReference>
<protein>
    <submittedName>
        <fullName evidence="6">Substrate-binding domain-containing protein</fullName>
    </submittedName>
</protein>
<accession>A0AAE3AW82</accession>
<comment type="caution">
    <text evidence="6">The sequence shown here is derived from an EMBL/GenBank/DDBJ whole genome shotgun (WGS) entry which is preliminary data.</text>
</comment>
<keyword evidence="1" id="KW-0805">Transcription regulation</keyword>
<dbReference type="AlphaFoldDB" id="A0AAE3AW82"/>
<dbReference type="PANTHER" id="PTHR30146:SF109">
    <property type="entry name" value="HTH-TYPE TRANSCRIPTIONAL REGULATOR GALS"/>
    <property type="match status" value="1"/>
</dbReference>
<keyword evidence="2" id="KW-0238">DNA-binding</keyword>
<evidence type="ECO:0000256" key="1">
    <source>
        <dbReference type="ARBA" id="ARBA00023015"/>
    </source>
</evidence>
<evidence type="ECO:0000256" key="4">
    <source>
        <dbReference type="SAM" id="Phobius"/>
    </source>
</evidence>
<dbReference type="GO" id="GO:0000976">
    <property type="term" value="F:transcription cis-regulatory region binding"/>
    <property type="evidence" value="ECO:0007669"/>
    <property type="project" value="TreeGrafter"/>
</dbReference>
<dbReference type="SUPFAM" id="SSF53822">
    <property type="entry name" value="Periplasmic binding protein-like I"/>
    <property type="match status" value="1"/>
</dbReference>
<evidence type="ECO:0000313" key="6">
    <source>
        <dbReference type="EMBL" id="MCC2166883.1"/>
    </source>
</evidence>
<sequence length="316" mass="36256">MKKNRIKFLIIELFLLMLAVFFVWKIFDQNVAETRIAVILPESGDKRWDALIKGMKQFAAENNVHMIICNTDEIDGPEAEREFIKEQKDNDIDGFILYPAPGRETENMLKKECGNKPYLLMADSLAVKEGEAASPAIQPDYREIGRSLGEQLRTKERKIGIIADWKMSEAVQSEISGLNEALEGSGSEIRWCIYRRKEQNIVERIGAEKRADTLVVLDAGVLEELGEQAENGKYRGAELYGVGYSLRTIALLDQGNIQGLIVPDGYEIGYRSVEEMVRRIEHKFYKMQGYTTEYKVFQKDSFSMDDDLERFLYSYE</sequence>
<keyword evidence="4" id="KW-1133">Transmembrane helix</keyword>